<dbReference type="SUPFAM" id="SSF53383">
    <property type="entry name" value="PLP-dependent transferases"/>
    <property type="match status" value="1"/>
</dbReference>
<dbReference type="EC" id="4.1.2.48" evidence="8"/>
<dbReference type="InterPro" id="IPR001597">
    <property type="entry name" value="ArAA_b-elim_lyase/Thr_aldolase"/>
</dbReference>
<gene>
    <name evidence="10" type="ORF">PUMCH_004151</name>
</gene>
<dbReference type="InterPro" id="IPR015421">
    <property type="entry name" value="PyrdxlP-dep_Trfase_major"/>
</dbReference>
<dbReference type="PANTHER" id="PTHR48097:SF9">
    <property type="entry name" value="L-THREONINE ALDOLASE"/>
    <property type="match status" value="1"/>
</dbReference>
<evidence type="ECO:0000313" key="10">
    <source>
        <dbReference type="EMBL" id="WPK26790.1"/>
    </source>
</evidence>
<dbReference type="FunFam" id="3.40.640.10:FF:000030">
    <property type="entry name" value="Low-specificity L-threonine aldolase"/>
    <property type="match status" value="1"/>
</dbReference>
<keyword evidence="4" id="KW-0456">Lyase</keyword>
<dbReference type="GO" id="GO:0005829">
    <property type="term" value="C:cytosol"/>
    <property type="evidence" value="ECO:0007669"/>
    <property type="project" value="TreeGrafter"/>
</dbReference>
<dbReference type="GO" id="GO:0006567">
    <property type="term" value="P:L-threonine catabolic process"/>
    <property type="evidence" value="ECO:0007669"/>
    <property type="project" value="TreeGrafter"/>
</dbReference>
<dbReference type="NCBIfam" id="NF041359">
    <property type="entry name" value="GntG_guanitoxin"/>
    <property type="match status" value="1"/>
</dbReference>
<sequence>MPSNTPLVTQLQQQKMWSYAPRSRLIASCRHAAQFTNVSSKSIKWVGVPSHKTTSATFFYTRSSNFATMTVAHEVFPTHNDFRSDTFTVPTALMNNAVVRGLSEGWLQVGDSVYKEDEQTLKLEKLMRDLTGKEAALFCPSGTMSNQIGLRANLFQPPYSILCDYRAHIFMHEAAGTAMLSQAMVHPITPANGNYLTVEDIEDHFVPSDGDIHAAPTKLISLENTCHGIVTPYHELEKISQFARDNNIRLHLDGARIINASVATGVPLDQYCKLFDSVSICLSKSAGAPMGSVLVGDQTLINTANHFKKQCGGGIRQGGIMAFMAIRALEENICKIDQSHKYAKEVGKFCEDHDIHLESPVDTNFVFLDLKKNNMNDQFLVSIAEKYGLRLMGKRLAFHFQISNISVQKLKIVLLECKQEALRNPFHARRGPKKLYNIDVVKANLVKALFDRIQMLEAGHC</sequence>
<dbReference type="GeneID" id="88175212"/>
<evidence type="ECO:0000256" key="1">
    <source>
        <dbReference type="ARBA" id="ARBA00001933"/>
    </source>
</evidence>
<dbReference type="GO" id="GO:0008732">
    <property type="term" value="F:L-allo-threonine aldolase activity"/>
    <property type="evidence" value="ECO:0007669"/>
    <property type="project" value="TreeGrafter"/>
</dbReference>
<dbReference type="GO" id="GO:0006545">
    <property type="term" value="P:glycine biosynthetic process"/>
    <property type="evidence" value="ECO:0007669"/>
    <property type="project" value="TreeGrafter"/>
</dbReference>
<proteinExistence type="inferred from homology"/>
<dbReference type="EMBL" id="CP138898">
    <property type="protein sequence ID" value="WPK26790.1"/>
    <property type="molecule type" value="Genomic_DNA"/>
</dbReference>
<dbReference type="AlphaFoldDB" id="A0AAX4HGM6"/>
<dbReference type="InterPro" id="IPR023603">
    <property type="entry name" value="Low_specificity_L-TA-like"/>
</dbReference>
<dbReference type="Gene3D" id="3.40.640.10">
    <property type="entry name" value="Type I PLP-dependent aspartate aminotransferase-like (Major domain)"/>
    <property type="match status" value="1"/>
</dbReference>
<accession>A0AAX4HGM6</accession>
<organism evidence="10 11">
    <name type="scientific">Australozyma saopauloensis</name>
    <dbReference type="NCBI Taxonomy" id="291208"/>
    <lineage>
        <taxon>Eukaryota</taxon>
        <taxon>Fungi</taxon>
        <taxon>Dikarya</taxon>
        <taxon>Ascomycota</taxon>
        <taxon>Saccharomycotina</taxon>
        <taxon>Pichiomycetes</taxon>
        <taxon>Metschnikowiaceae</taxon>
        <taxon>Australozyma</taxon>
    </lineage>
</organism>
<protein>
    <recommendedName>
        <fullName evidence="8">low-specificity L-threonine aldolase</fullName>
        <ecNumber evidence="8">4.1.2.48</ecNumber>
    </recommendedName>
</protein>
<comment type="pathway">
    <text evidence="7">Amino-acid degradation; L-threonine degradation via aldolase pathway; acetaldehyde and glycine from L-threonine: step 1/1.</text>
</comment>
<evidence type="ECO:0000256" key="7">
    <source>
        <dbReference type="ARBA" id="ARBA00060555"/>
    </source>
</evidence>
<evidence type="ECO:0000256" key="5">
    <source>
        <dbReference type="ARBA" id="ARBA00050410"/>
    </source>
</evidence>
<comment type="catalytic activity">
    <reaction evidence="5">
        <text>L-threonine = acetaldehyde + glycine</text>
        <dbReference type="Rhea" id="RHEA:19625"/>
        <dbReference type="ChEBI" id="CHEBI:15343"/>
        <dbReference type="ChEBI" id="CHEBI:57305"/>
        <dbReference type="ChEBI" id="CHEBI:57926"/>
        <dbReference type="EC" id="4.1.2.48"/>
    </reaction>
</comment>
<reference evidence="10 11" key="1">
    <citation type="submission" date="2023-10" db="EMBL/GenBank/DDBJ databases">
        <title>Draft Genome Sequence of Candida saopaulonensis from a very Premature Infant with Sepsis.</title>
        <authorList>
            <person name="Ning Y."/>
            <person name="Dai R."/>
            <person name="Xiao M."/>
            <person name="Xu Y."/>
            <person name="Yan Q."/>
            <person name="Zhang L."/>
        </authorList>
    </citation>
    <scope>NUCLEOTIDE SEQUENCE [LARGE SCALE GENOMIC DNA]</scope>
    <source>
        <strain evidence="10 11">19XY460</strain>
    </source>
</reference>
<keyword evidence="11" id="KW-1185">Reference proteome</keyword>
<name>A0AAX4HGM6_9ASCO</name>
<evidence type="ECO:0000256" key="3">
    <source>
        <dbReference type="ARBA" id="ARBA00022898"/>
    </source>
</evidence>
<evidence type="ECO:0000256" key="4">
    <source>
        <dbReference type="ARBA" id="ARBA00023239"/>
    </source>
</evidence>
<comment type="cofactor">
    <cofactor evidence="1">
        <name>pyridoxal 5'-phosphate</name>
        <dbReference type="ChEBI" id="CHEBI:597326"/>
    </cofactor>
</comment>
<dbReference type="KEGG" id="asau:88175212"/>
<comment type="catalytic activity">
    <reaction evidence="6">
        <text>L-allo-threonine = acetaldehyde + glycine</text>
        <dbReference type="Rhea" id="RHEA:26209"/>
        <dbReference type="ChEBI" id="CHEBI:15343"/>
        <dbReference type="ChEBI" id="CHEBI:57305"/>
        <dbReference type="ChEBI" id="CHEBI:58585"/>
        <dbReference type="EC" id="4.1.2.48"/>
    </reaction>
</comment>
<evidence type="ECO:0000256" key="6">
    <source>
        <dbReference type="ARBA" id="ARBA00050939"/>
    </source>
</evidence>
<dbReference type="Proteomes" id="UP001338582">
    <property type="component" value="Chromosome 5"/>
</dbReference>
<dbReference type="InterPro" id="IPR015424">
    <property type="entry name" value="PyrdxlP-dep_Trfase"/>
</dbReference>
<dbReference type="Pfam" id="PF01212">
    <property type="entry name" value="Beta_elim_lyase"/>
    <property type="match status" value="1"/>
</dbReference>
<dbReference type="PANTHER" id="PTHR48097">
    <property type="entry name" value="L-THREONINE ALDOLASE-RELATED"/>
    <property type="match status" value="1"/>
</dbReference>
<feature type="domain" description="Aromatic amino acid beta-eliminating lyase/threonine aldolase" evidence="9">
    <location>
        <begin position="81"/>
        <end position="371"/>
    </location>
</feature>
<evidence type="ECO:0000256" key="8">
    <source>
        <dbReference type="ARBA" id="ARBA00066573"/>
    </source>
</evidence>
<evidence type="ECO:0000256" key="2">
    <source>
        <dbReference type="ARBA" id="ARBA00006966"/>
    </source>
</evidence>
<keyword evidence="3" id="KW-0663">Pyridoxal phosphate</keyword>
<evidence type="ECO:0000313" key="11">
    <source>
        <dbReference type="Proteomes" id="UP001338582"/>
    </source>
</evidence>
<evidence type="ECO:0000259" key="9">
    <source>
        <dbReference type="Pfam" id="PF01212"/>
    </source>
</evidence>
<dbReference type="RefSeq" id="XP_062879169.1">
    <property type="nucleotide sequence ID" value="XM_063023099.1"/>
</dbReference>
<comment type="similarity">
    <text evidence="2">Belongs to the threonine aldolase family.</text>
</comment>